<organism evidence="1 2">
    <name type="scientific">Danaus plexippus plexippus</name>
    <dbReference type="NCBI Taxonomy" id="278856"/>
    <lineage>
        <taxon>Eukaryota</taxon>
        <taxon>Metazoa</taxon>
        <taxon>Ecdysozoa</taxon>
        <taxon>Arthropoda</taxon>
        <taxon>Hexapoda</taxon>
        <taxon>Insecta</taxon>
        <taxon>Pterygota</taxon>
        <taxon>Neoptera</taxon>
        <taxon>Endopterygota</taxon>
        <taxon>Lepidoptera</taxon>
        <taxon>Glossata</taxon>
        <taxon>Ditrysia</taxon>
        <taxon>Papilionoidea</taxon>
        <taxon>Nymphalidae</taxon>
        <taxon>Danainae</taxon>
        <taxon>Danaini</taxon>
        <taxon>Danaina</taxon>
        <taxon>Danaus</taxon>
        <taxon>Danaus</taxon>
    </lineage>
</organism>
<proteinExistence type="predicted"/>
<feature type="non-terminal residue" evidence="1">
    <location>
        <position position="19"/>
    </location>
</feature>
<gene>
    <name evidence="1" type="ORF">KGM_215630A</name>
</gene>
<dbReference type="Proteomes" id="UP000007151">
    <property type="component" value="Unassembled WGS sequence"/>
</dbReference>
<comment type="caution">
    <text evidence="1">The sequence shown here is derived from an EMBL/GenBank/DDBJ whole genome shotgun (WGS) entry which is preliminary data.</text>
</comment>
<keyword evidence="2" id="KW-1185">Reference proteome</keyword>
<dbReference type="EMBL" id="AGBW02012780">
    <property type="protein sequence ID" value="OWR44447.1"/>
    <property type="molecule type" value="Genomic_DNA"/>
</dbReference>
<sequence length="19" mass="2088">MIGGAHLFIFSTSFYVGLQ</sequence>
<dbReference type="AlphaFoldDB" id="A0A212ESI5"/>
<reference evidence="1 2" key="1">
    <citation type="journal article" date="2011" name="Cell">
        <title>The monarch butterfly genome yields insights into long-distance migration.</title>
        <authorList>
            <person name="Zhan S."/>
            <person name="Merlin C."/>
            <person name="Boore J.L."/>
            <person name="Reppert S.M."/>
        </authorList>
    </citation>
    <scope>NUCLEOTIDE SEQUENCE [LARGE SCALE GENOMIC DNA]</scope>
    <source>
        <strain evidence="1">F-2</strain>
    </source>
</reference>
<name>A0A212ESI5_DANPL</name>
<evidence type="ECO:0000313" key="1">
    <source>
        <dbReference type="EMBL" id="OWR44447.1"/>
    </source>
</evidence>
<accession>A0A212ESI5</accession>
<protein>
    <submittedName>
        <fullName evidence="1">Uncharacterized protein</fullName>
    </submittedName>
</protein>
<dbReference type="InParanoid" id="A0A212ESI5"/>
<dbReference type="KEGG" id="dpl:KGM_215630A"/>
<evidence type="ECO:0000313" key="2">
    <source>
        <dbReference type="Proteomes" id="UP000007151"/>
    </source>
</evidence>